<dbReference type="EMBL" id="ADBJ01000010">
    <property type="protein sequence ID" value="EFA84329.1"/>
    <property type="molecule type" value="Genomic_DNA"/>
</dbReference>
<dbReference type="GeneID" id="31358928"/>
<dbReference type="RefSeq" id="XP_020436444.1">
    <property type="nucleotide sequence ID" value="XM_020574372.1"/>
</dbReference>
<dbReference type="Gene3D" id="1.50.10.10">
    <property type="match status" value="1"/>
</dbReference>
<keyword evidence="5" id="KW-0479">Metal-binding</keyword>
<evidence type="ECO:0000256" key="5">
    <source>
        <dbReference type="PIRSR" id="PIRSR601382-2"/>
    </source>
</evidence>
<keyword evidence="5" id="KW-0106">Calcium</keyword>
<dbReference type="AlphaFoldDB" id="D3B4T1"/>
<evidence type="ECO:0000256" key="1">
    <source>
        <dbReference type="ARBA" id="ARBA00004240"/>
    </source>
</evidence>
<comment type="similarity">
    <text evidence="2">Belongs to the glycosyl hydrolase 47 family.</text>
</comment>
<dbReference type="Proteomes" id="UP000001396">
    <property type="component" value="Unassembled WGS sequence"/>
</dbReference>
<reference evidence="7 8" key="1">
    <citation type="journal article" date="2011" name="Genome Res.">
        <title>Phylogeny-wide analysis of social amoeba genomes highlights ancient origins for complex intercellular communication.</title>
        <authorList>
            <person name="Heidel A.J."/>
            <person name="Lawal H.M."/>
            <person name="Felder M."/>
            <person name="Schilde C."/>
            <person name="Helps N.R."/>
            <person name="Tunggal B."/>
            <person name="Rivero F."/>
            <person name="John U."/>
            <person name="Schleicher M."/>
            <person name="Eichinger L."/>
            <person name="Platzer M."/>
            <person name="Noegel A.A."/>
            <person name="Schaap P."/>
            <person name="Gloeckner G."/>
        </authorList>
    </citation>
    <scope>NUCLEOTIDE SEQUENCE [LARGE SCALE GENOMIC DNA]</scope>
    <source>
        <strain evidence="8">ATCC 26659 / Pp 5 / PN500</strain>
    </source>
</reference>
<sequence>MESFFLSETCKYLYMIFDETNMFVNETIVFNTEGHIFPLESRFFEKDYTEDDTKPPQLASEQYSSASNKPQQQPLSMLEHHKEIDAIEFNWQCKPQSYLRKISAGAIQIYGAKNLETPWYEDRKLFDSMSKFTTPSIDELSVLTKDQLFKICVDNNITVKKSSNKTSIVNHIINVKEERDRLQKKLVDDNPSNQFHRGHVEYKLPVLIITKILELTWRISTNNNHTPLLPYREALQLTLINKQFYGIISQMFNNVKICLVSSRIEEAQDRLSSVWCPIKHIVKLVVEIPIFERLMKQPSAHLTHNLSAVEKVEIYRETDSKLLSATSIKTFGTIATNLISLSFIRVTMVHSHVNAICSIKSLRKIAIWYSKTPYAALIELCKGLPLLESIKKSNLNVTHIPKLCRSRMKLLSEVCLEDTVENFEFPNLQKLTLGRIFRDSTLNYYKLFSQTNITHLSVYFKSNLISIIILFPCIVTLEDLHYHCQSDGPVMSNQLKSIILPATLSRIIIRTKTKEIFEPNNYLIDMGFQYSKDSSSRKHRRMIFNKIIN</sequence>
<organism evidence="7 8">
    <name type="scientific">Heterostelium pallidum (strain ATCC 26659 / Pp 5 / PN500)</name>
    <name type="common">Cellular slime mold</name>
    <name type="synonym">Polysphondylium pallidum</name>
    <dbReference type="NCBI Taxonomy" id="670386"/>
    <lineage>
        <taxon>Eukaryota</taxon>
        <taxon>Amoebozoa</taxon>
        <taxon>Evosea</taxon>
        <taxon>Eumycetozoa</taxon>
        <taxon>Dictyostelia</taxon>
        <taxon>Acytosteliales</taxon>
        <taxon>Acytosteliaceae</taxon>
        <taxon>Heterostelium</taxon>
    </lineage>
</organism>
<comment type="cofactor">
    <cofactor evidence="5">
        <name>Ca(2+)</name>
        <dbReference type="ChEBI" id="CHEBI:29108"/>
    </cofactor>
</comment>
<dbReference type="InterPro" id="IPR012341">
    <property type="entry name" value="6hp_glycosidase-like_sf"/>
</dbReference>
<dbReference type="SUPFAM" id="SSF48225">
    <property type="entry name" value="Seven-hairpin glycosidases"/>
    <property type="match status" value="1"/>
</dbReference>
<dbReference type="InterPro" id="IPR036026">
    <property type="entry name" value="Seven-hairpin_glycosidases"/>
</dbReference>
<feature type="binding site" evidence="5">
    <location>
        <position position="32"/>
    </location>
    <ligand>
        <name>Ca(2+)</name>
        <dbReference type="ChEBI" id="CHEBI:29108"/>
    </ligand>
</feature>
<evidence type="ECO:0000256" key="6">
    <source>
        <dbReference type="SAM" id="MobiDB-lite"/>
    </source>
</evidence>
<dbReference type="GO" id="GO:1904380">
    <property type="term" value="P:endoplasmic reticulum mannose trimming"/>
    <property type="evidence" value="ECO:0007669"/>
    <property type="project" value="InterPro"/>
</dbReference>
<comment type="caution">
    <text evidence="7">The sequence shown here is derived from an EMBL/GenBank/DDBJ whole genome shotgun (WGS) entry which is preliminary data.</text>
</comment>
<comment type="subcellular location">
    <subcellularLocation>
        <location evidence="1">Endoplasmic reticulum</location>
    </subcellularLocation>
</comment>
<dbReference type="PANTHER" id="PTHR45679">
    <property type="entry name" value="ER DEGRADATION-ENHANCING ALPHA-MANNOSIDASE-LIKE PROTEIN 2"/>
    <property type="match status" value="1"/>
</dbReference>
<keyword evidence="3" id="KW-0256">Endoplasmic reticulum</keyword>
<evidence type="ECO:0000256" key="3">
    <source>
        <dbReference type="ARBA" id="ARBA00022824"/>
    </source>
</evidence>
<dbReference type="GO" id="GO:0005509">
    <property type="term" value="F:calcium ion binding"/>
    <property type="evidence" value="ECO:0007669"/>
    <property type="project" value="InterPro"/>
</dbReference>
<evidence type="ECO:0000313" key="8">
    <source>
        <dbReference type="Proteomes" id="UP000001396"/>
    </source>
</evidence>
<dbReference type="GO" id="GO:0016020">
    <property type="term" value="C:membrane"/>
    <property type="evidence" value="ECO:0007669"/>
    <property type="project" value="InterPro"/>
</dbReference>
<dbReference type="InterPro" id="IPR001382">
    <property type="entry name" value="Glyco_hydro_47"/>
</dbReference>
<keyword evidence="4" id="KW-0325">Glycoprotein</keyword>
<evidence type="ECO:0000313" key="7">
    <source>
        <dbReference type="EMBL" id="EFA84329.1"/>
    </source>
</evidence>
<dbReference type="InterPro" id="IPR044674">
    <property type="entry name" value="EDEM1/2/3"/>
</dbReference>
<dbReference type="GO" id="GO:0004571">
    <property type="term" value="F:mannosyl-oligosaccharide 1,2-alpha-mannosidase activity"/>
    <property type="evidence" value="ECO:0007669"/>
    <property type="project" value="InterPro"/>
</dbReference>
<evidence type="ECO:0000256" key="2">
    <source>
        <dbReference type="ARBA" id="ARBA00007658"/>
    </source>
</evidence>
<gene>
    <name evidence="7" type="ORF">PPL_03407</name>
</gene>
<dbReference type="STRING" id="670386.D3B4T1"/>
<dbReference type="GO" id="GO:0005975">
    <property type="term" value="P:carbohydrate metabolic process"/>
    <property type="evidence" value="ECO:0007669"/>
    <property type="project" value="InterPro"/>
</dbReference>
<dbReference type="OMA" id="TWRISTN"/>
<dbReference type="GO" id="GO:0044322">
    <property type="term" value="C:endoplasmic reticulum quality control compartment"/>
    <property type="evidence" value="ECO:0007669"/>
    <property type="project" value="GOC"/>
</dbReference>
<feature type="region of interest" description="Disordered" evidence="6">
    <location>
        <begin position="49"/>
        <end position="75"/>
    </location>
</feature>
<dbReference type="PANTHER" id="PTHR45679:SF6">
    <property type="entry name" value="ER DEGRADATION-ENHANCING ALPHA-MANNOSIDASE-LIKE PROTEIN 2"/>
    <property type="match status" value="1"/>
</dbReference>
<feature type="compositionally biased region" description="Polar residues" evidence="6">
    <location>
        <begin position="59"/>
        <end position="75"/>
    </location>
</feature>
<name>D3B4T1_HETP5</name>
<dbReference type="InParanoid" id="D3B4T1"/>
<accession>D3B4T1</accession>
<dbReference type="Pfam" id="PF01532">
    <property type="entry name" value="Glyco_hydro_47"/>
    <property type="match status" value="1"/>
</dbReference>
<evidence type="ECO:0000256" key="4">
    <source>
        <dbReference type="ARBA" id="ARBA00023180"/>
    </source>
</evidence>
<keyword evidence="8" id="KW-1185">Reference proteome</keyword>
<protein>
    <recommendedName>
        <fullName evidence="9">Alpha-1,2-Mannosidase</fullName>
    </recommendedName>
</protein>
<evidence type="ECO:0008006" key="9">
    <source>
        <dbReference type="Google" id="ProtNLM"/>
    </source>
</evidence>
<proteinExistence type="inferred from homology"/>